<reference evidence="1" key="3">
    <citation type="submission" date="2018-07" db="EMBL/GenBank/DDBJ databases">
        <title>WGS assembly of Glycine max.</title>
        <authorList>
            <person name="Schmutz J."/>
            <person name="Cannon S."/>
            <person name="Schlueter J."/>
            <person name="Ma J."/>
            <person name="Mitros T."/>
            <person name="Nelson W."/>
            <person name="Hyten D."/>
            <person name="Song Q."/>
            <person name="Thelen J."/>
            <person name="Cheng J."/>
            <person name="Xu D."/>
            <person name="Hellsten U."/>
            <person name="May G."/>
            <person name="Yu Y."/>
            <person name="Sakurai T."/>
            <person name="Umezawa T."/>
            <person name="Bhattacharyya M."/>
            <person name="Sandhu D."/>
            <person name="Valliyodan B."/>
            <person name="Lindquist E."/>
            <person name="Peto M."/>
            <person name="Grant D."/>
            <person name="Shu S."/>
            <person name="Goodstein D."/>
            <person name="Barry K."/>
            <person name="Futrell-Griggs M."/>
            <person name="Abernathy B."/>
            <person name="Du J."/>
            <person name="Tian Z."/>
            <person name="Zhu L."/>
            <person name="Gill N."/>
            <person name="Joshi T."/>
            <person name="Libault M."/>
            <person name="Sethuraman A."/>
            <person name="Zhang X."/>
            <person name="Shinozaki K."/>
            <person name="Nguyen H."/>
            <person name="Wing R."/>
            <person name="Cregan P."/>
            <person name="Specht J."/>
            <person name="Grimwood J."/>
            <person name="Rokhsar D."/>
            <person name="Stacey G."/>
            <person name="Shoemaker R."/>
            <person name="Jackson S."/>
        </authorList>
    </citation>
    <scope>NUCLEOTIDE SEQUENCE</scope>
    <source>
        <tissue evidence="1">Callus</tissue>
    </source>
</reference>
<reference evidence="2" key="2">
    <citation type="submission" date="2018-02" db="UniProtKB">
        <authorList>
            <consortium name="EnsemblPlants"/>
        </authorList>
    </citation>
    <scope>IDENTIFICATION</scope>
    <source>
        <strain evidence="2">Williams 82</strain>
    </source>
</reference>
<organism evidence="1">
    <name type="scientific">Glycine max</name>
    <name type="common">Soybean</name>
    <name type="synonym">Glycine hispida</name>
    <dbReference type="NCBI Taxonomy" id="3847"/>
    <lineage>
        <taxon>Eukaryota</taxon>
        <taxon>Viridiplantae</taxon>
        <taxon>Streptophyta</taxon>
        <taxon>Embryophyta</taxon>
        <taxon>Tracheophyta</taxon>
        <taxon>Spermatophyta</taxon>
        <taxon>Magnoliopsida</taxon>
        <taxon>eudicotyledons</taxon>
        <taxon>Gunneridae</taxon>
        <taxon>Pentapetalae</taxon>
        <taxon>rosids</taxon>
        <taxon>fabids</taxon>
        <taxon>Fabales</taxon>
        <taxon>Fabaceae</taxon>
        <taxon>Papilionoideae</taxon>
        <taxon>50 kb inversion clade</taxon>
        <taxon>NPAAA clade</taxon>
        <taxon>indigoferoid/millettioid clade</taxon>
        <taxon>Phaseoleae</taxon>
        <taxon>Glycine</taxon>
        <taxon>Glycine subgen. Soja</taxon>
    </lineage>
</organism>
<proteinExistence type="predicted"/>
<evidence type="ECO:0000313" key="2">
    <source>
        <dbReference type="EnsemblPlants" id="KRH45998"/>
    </source>
</evidence>
<dbReference type="InParanoid" id="A0A0R0IUQ5"/>
<evidence type="ECO:0000313" key="1">
    <source>
        <dbReference type="EMBL" id="KRH45998.1"/>
    </source>
</evidence>
<evidence type="ECO:0000313" key="3">
    <source>
        <dbReference type="Proteomes" id="UP000008827"/>
    </source>
</evidence>
<dbReference type="AlphaFoldDB" id="A0A0R0IUQ5"/>
<dbReference type="Gramene" id="KRH45998">
    <property type="protein sequence ID" value="KRH45998"/>
    <property type="gene ID" value="GLYMA_08G305800"/>
</dbReference>
<reference evidence="1 2" key="1">
    <citation type="journal article" date="2010" name="Nature">
        <title>Genome sequence of the palaeopolyploid soybean.</title>
        <authorList>
            <person name="Schmutz J."/>
            <person name="Cannon S.B."/>
            <person name="Schlueter J."/>
            <person name="Ma J."/>
            <person name="Mitros T."/>
            <person name="Nelson W."/>
            <person name="Hyten D.L."/>
            <person name="Song Q."/>
            <person name="Thelen J.J."/>
            <person name="Cheng J."/>
            <person name="Xu D."/>
            <person name="Hellsten U."/>
            <person name="May G.D."/>
            <person name="Yu Y."/>
            <person name="Sakurai T."/>
            <person name="Umezawa T."/>
            <person name="Bhattacharyya M.K."/>
            <person name="Sandhu D."/>
            <person name="Valliyodan B."/>
            <person name="Lindquist E."/>
            <person name="Peto M."/>
            <person name="Grant D."/>
            <person name="Shu S."/>
            <person name="Goodstein D."/>
            <person name="Barry K."/>
            <person name="Futrell-Griggs M."/>
            <person name="Abernathy B."/>
            <person name="Du J."/>
            <person name="Tian Z."/>
            <person name="Zhu L."/>
            <person name="Gill N."/>
            <person name="Joshi T."/>
            <person name="Libault M."/>
            <person name="Sethuraman A."/>
            <person name="Zhang X.-C."/>
            <person name="Shinozaki K."/>
            <person name="Nguyen H.T."/>
            <person name="Wing R.A."/>
            <person name="Cregan P."/>
            <person name="Specht J."/>
            <person name="Grimwood J."/>
            <person name="Rokhsar D."/>
            <person name="Stacey G."/>
            <person name="Shoemaker R.C."/>
            <person name="Jackson S.A."/>
        </authorList>
    </citation>
    <scope>NUCLEOTIDE SEQUENCE [LARGE SCALE GENOMIC DNA]</scope>
    <source>
        <strain evidence="2">cv. Williams 82</strain>
        <tissue evidence="1">Callus</tissue>
    </source>
</reference>
<name>A0A0R0IUQ5_SOYBN</name>
<dbReference type="EnsemblPlants" id="KRH45998">
    <property type="protein sequence ID" value="KRH45998"/>
    <property type="gene ID" value="GLYMA_08G305800"/>
</dbReference>
<gene>
    <name evidence="1" type="ORF">GLYMA_08G305800</name>
</gene>
<dbReference type="Proteomes" id="UP000008827">
    <property type="component" value="Chromosome 8"/>
</dbReference>
<dbReference type="EMBL" id="CM000841">
    <property type="protein sequence ID" value="KRH45998.1"/>
    <property type="molecule type" value="Genomic_DNA"/>
</dbReference>
<accession>A0A0R0IUQ5</accession>
<protein>
    <submittedName>
        <fullName evidence="1 2">Uncharacterized protein</fullName>
    </submittedName>
</protein>
<keyword evidence="3" id="KW-1185">Reference proteome</keyword>
<sequence length="65" mass="7505">MELYSVADGKYIFEICHFVSIQSSYETIVEDDTTHQNVDCMETTWNYESRAGQGAVYQFSTIKHS</sequence>